<accession>A0A2Z6ZZZ5</accession>
<reference evidence="2 3" key="1">
    <citation type="journal article" date="2015" name="Proc. Natl. Acad. Sci. U.S.A.">
        <title>The resurrection genome of Boea hygrometrica: A blueprint for survival of dehydration.</title>
        <authorList>
            <person name="Xiao L."/>
            <person name="Yang G."/>
            <person name="Zhang L."/>
            <person name="Yang X."/>
            <person name="Zhao S."/>
            <person name="Ji Z."/>
            <person name="Zhou Q."/>
            <person name="Hu M."/>
            <person name="Wang Y."/>
            <person name="Chen M."/>
            <person name="Xu Y."/>
            <person name="Jin H."/>
            <person name="Xiao X."/>
            <person name="Hu G."/>
            <person name="Bao F."/>
            <person name="Hu Y."/>
            <person name="Wan P."/>
            <person name="Li L."/>
            <person name="Deng X."/>
            <person name="Kuang T."/>
            <person name="Xiang C."/>
            <person name="Zhu J.K."/>
            <person name="Oliver M.J."/>
            <person name="He Y."/>
        </authorList>
    </citation>
    <scope>NUCLEOTIDE SEQUENCE [LARGE SCALE GENOMIC DNA]</scope>
    <source>
        <strain evidence="3">cv. XS01</strain>
    </source>
</reference>
<keyword evidence="3" id="KW-1185">Reference proteome</keyword>
<evidence type="ECO:0000256" key="1">
    <source>
        <dbReference type="SAM" id="MobiDB-lite"/>
    </source>
</evidence>
<dbReference type="EMBL" id="KV127227">
    <property type="protein sequence ID" value="KZT76383.1"/>
    <property type="molecule type" value="Genomic_DNA"/>
</dbReference>
<name>A0A2Z6ZZZ5_9LAMI</name>
<evidence type="ECO:0000313" key="3">
    <source>
        <dbReference type="Proteomes" id="UP000250235"/>
    </source>
</evidence>
<gene>
    <name evidence="2" type="ORF">F511_46592</name>
</gene>
<evidence type="ECO:0000313" key="2">
    <source>
        <dbReference type="EMBL" id="KZT76383.1"/>
    </source>
</evidence>
<protein>
    <submittedName>
        <fullName evidence="2">Uncharacterized protein</fullName>
    </submittedName>
</protein>
<feature type="region of interest" description="Disordered" evidence="1">
    <location>
        <begin position="1"/>
        <end position="28"/>
    </location>
</feature>
<proteinExistence type="predicted"/>
<sequence length="77" mass="9055">MILTVRSHLYQRPRSSREAQRSHRTSGYPTRVSGFSNLYRSRRSYQRMGVTIMRIVVFSRKHNPTLIPPYTCLLIDG</sequence>
<dbReference type="Proteomes" id="UP000250235">
    <property type="component" value="Unassembled WGS sequence"/>
</dbReference>
<dbReference type="AlphaFoldDB" id="A0A2Z6ZZZ5"/>
<organism evidence="2 3">
    <name type="scientific">Dorcoceras hygrometricum</name>
    <dbReference type="NCBI Taxonomy" id="472368"/>
    <lineage>
        <taxon>Eukaryota</taxon>
        <taxon>Viridiplantae</taxon>
        <taxon>Streptophyta</taxon>
        <taxon>Embryophyta</taxon>
        <taxon>Tracheophyta</taxon>
        <taxon>Spermatophyta</taxon>
        <taxon>Magnoliopsida</taxon>
        <taxon>eudicotyledons</taxon>
        <taxon>Gunneridae</taxon>
        <taxon>Pentapetalae</taxon>
        <taxon>asterids</taxon>
        <taxon>lamiids</taxon>
        <taxon>Lamiales</taxon>
        <taxon>Gesneriaceae</taxon>
        <taxon>Didymocarpoideae</taxon>
        <taxon>Trichosporeae</taxon>
        <taxon>Loxocarpinae</taxon>
        <taxon>Dorcoceras</taxon>
    </lineage>
</organism>